<evidence type="ECO:0000313" key="2">
    <source>
        <dbReference type="EMBL" id="PQO45871.1"/>
    </source>
</evidence>
<evidence type="ECO:0000256" key="1">
    <source>
        <dbReference type="SAM" id="MobiDB-lite"/>
    </source>
</evidence>
<name>A0A2S8GND8_9BACT</name>
<dbReference type="Proteomes" id="UP000237819">
    <property type="component" value="Unassembled WGS sequence"/>
</dbReference>
<reference evidence="2 3" key="1">
    <citation type="submission" date="2018-02" db="EMBL/GenBank/DDBJ databases">
        <title>Comparative genomes isolates from brazilian mangrove.</title>
        <authorList>
            <person name="Araujo J.E."/>
            <person name="Taketani R.G."/>
            <person name="Silva M.C.P."/>
            <person name="Loureco M.V."/>
            <person name="Andreote F.D."/>
        </authorList>
    </citation>
    <scope>NUCLEOTIDE SEQUENCE [LARGE SCALE GENOMIC DNA]</scope>
    <source>
        <strain evidence="2 3">Nap-Phe MGV</strain>
    </source>
</reference>
<accession>A0A2S8GND8</accession>
<dbReference type="RefSeq" id="WP_105335571.1">
    <property type="nucleotide sequence ID" value="NZ_PUHZ01000012.1"/>
</dbReference>
<feature type="compositionally biased region" description="Gly residues" evidence="1">
    <location>
        <begin position="222"/>
        <end position="237"/>
    </location>
</feature>
<comment type="caution">
    <text evidence="2">The sequence shown here is derived from an EMBL/GenBank/DDBJ whole genome shotgun (WGS) entry which is preliminary data.</text>
</comment>
<evidence type="ECO:0000313" key="3">
    <source>
        <dbReference type="Proteomes" id="UP000237819"/>
    </source>
</evidence>
<dbReference type="Pfam" id="PF13385">
    <property type="entry name" value="Laminin_G_3"/>
    <property type="match status" value="1"/>
</dbReference>
<protein>
    <recommendedName>
        <fullName evidence="4">LamG-like jellyroll fold domain-containing protein</fullName>
    </recommendedName>
</protein>
<proteinExistence type="predicted"/>
<evidence type="ECO:0008006" key="4">
    <source>
        <dbReference type="Google" id="ProtNLM"/>
    </source>
</evidence>
<dbReference type="EMBL" id="PUHZ01000012">
    <property type="protein sequence ID" value="PQO45871.1"/>
    <property type="molecule type" value="Genomic_DNA"/>
</dbReference>
<dbReference type="SUPFAM" id="SSF49899">
    <property type="entry name" value="Concanavalin A-like lectins/glucanases"/>
    <property type="match status" value="1"/>
</dbReference>
<dbReference type="InterPro" id="IPR013320">
    <property type="entry name" value="ConA-like_dom_sf"/>
</dbReference>
<gene>
    <name evidence="2" type="ORF">C5Y93_11475</name>
</gene>
<sequence>MSLESLKAEALGWWEMQEASGTTIADTSGNGRDGAASSAITTRTGPTAWLPTGIVFASKQVAFPAAAFVGGSGARTYALWVQCDYFGYDTSYNIACFGSLGAGGGVKLGVCPEDDAFSVFFQNHRVITPKSALSTGVWYHLTIRVPAGATTTDDVEVLINGMQQTLSNEAGSAQTLNTLLETSQWLGNDPVGSRYFGGALAGFCAFDRALNDAEVLTLVTGAGSGGDGGEGGGGGESAGLRRRVLGLGGNLGLRR</sequence>
<feature type="region of interest" description="Disordered" evidence="1">
    <location>
        <begin position="221"/>
        <end position="240"/>
    </location>
</feature>
<dbReference type="Gene3D" id="2.60.120.200">
    <property type="match status" value="1"/>
</dbReference>
<organism evidence="2 3">
    <name type="scientific">Blastopirellula marina</name>
    <dbReference type="NCBI Taxonomy" id="124"/>
    <lineage>
        <taxon>Bacteria</taxon>
        <taxon>Pseudomonadati</taxon>
        <taxon>Planctomycetota</taxon>
        <taxon>Planctomycetia</taxon>
        <taxon>Pirellulales</taxon>
        <taxon>Pirellulaceae</taxon>
        <taxon>Blastopirellula</taxon>
    </lineage>
</organism>
<dbReference type="AlphaFoldDB" id="A0A2S8GND8"/>